<feature type="compositionally biased region" description="Polar residues" evidence="4">
    <location>
        <begin position="305"/>
        <end position="325"/>
    </location>
</feature>
<protein>
    <submittedName>
        <fullName evidence="6">Inactivated superfamily I helicase</fullName>
    </submittedName>
</protein>
<evidence type="ECO:0000256" key="3">
    <source>
        <dbReference type="ARBA" id="ARBA00023204"/>
    </source>
</evidence>
<dbReference type="InterPro" id="IPR011604">
    <property type="entry name" value="PDDEXK-like_dom_sf"/>
</dbReference>
<evidence type="ECO:0000256" key="1">
    <source>
        <dbReference type="ARBA" id="ARBA00022763"/>
    </source>
</evidence>
<evidence type="ECO:0000313" key="7">
    <source>
        <dbReference type="Proteomes" id="UP000269974"/>
    </source>
</evidence>
<feature type="region of interest" description="Disordered" evidence="4">
    <location>
        <begin position="271"/>
        <end position="332"/>
    </location>
</feature>
<sequence length="332" mass="36778">MTRHAALSPSRTKDFKQCPLLFRFRSVDRLPEEPSTAALRGTLVHSVLEHLYDVPPAQRTVEYAVSQVLPAWHKHLEKDPEAEKLFAGPEELQNWLESAQTLVSNYFQMENPQFLQPRGRELFVNATLPSGLAIRGIIDRLDEAPSGALRVVDYKTGKSPHVRYQAEALFQMRFYATALVYSGAGLPARTQIIYLRDGRTLTYDPTPLDVTEIEQDLDSTWEQIDRKLDTGNFEPKTSRLCDWCYFKSICPAFGGQAPAMSESGAQYLRTAHRPRENAATDAQKSEATADSPAAQDPGTPGAAPTQKTPDTNPASSAVQAQTDSGAKTDPNE</sequence>
<evidence type="ECO:0000256" key="4">
    <source>
        <dbReference type="SAM" id="MobiDB-lite"/>
    </source>
</evidence>
<dbReference type="SUPFAM" id="SSF52980">
    <property type="entry name" value="Restriction endonuclease-like"/>
    <property type="match status" value="1"/>
</dbReference>
<name>A0A7Z8Y8Z6_9ACTO</name>
<keyword evidence="3" id="KW-0234">DNA repair</keyword>
<evidence type="ECO:0000313" key="6">
    <source>
        <dbReference type="EMBL" id="VDG76515.1"/>
    </source>
</evidence>
<keyword evidence="2 6" id="KW-0378">Hydrolase</keyword>
<dbReference type="EMBL" id="UYIO01000001">
    <property type="protein sequence ID" value="VDG76515.1"/>
    <property type="molecule type" value="Genomic_DNA"/>
</dbReference>
<dbReference type="Gene3D" id="3.90.320.10">
    <property type="match status" value="1"/>
</dbReference>
<accession>A0A7Z8Y8Z6</accession>
<dbReference type="RefSeq" id="WP_185934057.1">
    <property type="nucleotide sequence ID" value="NZ_UYIO01000001.1"/>
</dbReference>
<dbReference type="InterPro" id="IPR011335">
    <property type="entry name" value="Restrct_endonuc-II-like"/>
</dbReference>
<evidence type="ECO:0000256" key="2">
    <source>
        <dbReference type="ARBA" id="ARBA00022806"/>
    </source>
</evidence>
<keyword evidence="2 6" id="KW-0547">Nucleotide-binding</keyword>
<feature type="domain" description="PD-(D/E)XK endonuclease-like" evidence="5">
    <location>
        <begin position="7"/>
        <end position="251"/>
    </location>
</feature>
<dbReference type="InterPro" id="IPR038726">
    <property type="entry name" value="PDDEXK_AddAB-type"/>
</dbReference>
<dbReference type="Proteomes" id="UP000269974">
    <property type="component" value="Unassembled WGS sequence"/>
</dbReference>
<dbReference type="GO" id="GO:0006281">
    <property type="term" value="P:DNA repair"/>
    <property type="evidence" value="ECO:0007669"/>
    <property type="project" value="UniProtKB-KW"/>
</dbReference>
<gene>
    <name evidence="6" type="ORF">NCTC10327_01153</name>
</gene>
<dbReference type="Pfam" id="PF12705">
    <property type="entry name" value="PDDEXK_1"/>
    <property type="match status" value="1"/>
</dbReference>
<comment type="caution">
    <text evidence="6">The sequence shown here is derived from an EMBL/GenBank/DDBJ whole genome shotgun (WGS) entry which is preliminary data.</text>
</comment>
<organism evidence="6 7">
    <name type="scientific">Actinobaculum suis</name>
    <dbReference type="NCBI Taxonomy" id="1657"/>
    <lineage>
        <taxon>Bacteria</taxon>
        <taxon>Bacillati</taxon>
        <taxon>Actinomycetota</taxon>
        <taxon>Actinomycetes</taxon>
        <taxon>Actinomycetales</taxon>
        <taxon>Actinomycetaceae</taxon>
        <taxon>Actinobaculum</taxon>
    </lineage>
</organism>
<reference evidence="6 7" key="1">
    <citation type="submission" date="2018-11" db="EMBL/GenBank/DDBJ databases">
        <authorList>
            <consortium name="Pathogen Informatics"/>
        </authorList>
    </citation>
    <scope>NUCLEOTIDE SEQUENCE [LARGE SCALE GENOMIC DNA]</scope>
    <source>
        <strain evidence="6 7">NCTC10327</strain>
    </source>
</reference>
<dbReference type="AlphaFoldDB" id="A0A7Z8Y8Z6"/>
<keyword evidence="2 6" id="KW-0067">ATP-binding</keyword>
<proteinExistence type="predicted"/>
<keyword evidence="1" id="KW-0227">DNA damage</keyword>
<evidence type="ECO:0000259" key="5">
    <source>
        <dbReference type="Pfam" id="PF12705"/>
    </source>
</evidence>
<dbReference type="GO" id="GO:0004386">
    <property type="term" value="F:helicase activity"/>
    <property type="evidence" value="ECO:0007669"/>
    <property type="project" value="UniProtKB-KW"/>
</dbReference>
<keyword evidence="2 6" id="KW-0347">Helicase</keyword>